<reference evidence="2 3" key="1">
    <citation type="submission" date="2020-03" db="EMBL/GenBank/DDBJ databases">
        <title>Draft Genome Sequence of Cudoniella acicularis.</title>
        <authorList>
            <person name="Buettner E."/>
            <person name="Kellner H."/>
        </authorList>
    </citation>
    <scope>NUCLEOTIDE SEQUENCE [LARGE SCALE GENOMIC DNA]</scope>
    <source>
        <strain evidence="2 3">DSM 108380</strain>
    </source>
</reference>
<comment type="caution">
    <text evidence="2">The sequence shown here is derived from an EMBL/GenBank/DDBJ whole genome shotgun (WGS) entry which is preliminary data.</text>
</comment>
<evidence type="ECO:0000313" key="2">
    <source>
        <dbReference type="EMBL" id="KAF4626118.1"/>
    </source>
</evidence>
<feature type="transmembrane region" description="Helical" evidence="1">
    <location>
        <begin position="242"/>
        <end position="263"/>
    </location>
</feature>
<proteinExistence type="predicted"/>
<keyword evidence="1" id="KW-0472">Membrane</keyword>
<name>A0A8H4RBZ8_9HELO</name>
<dbReference type="OrthoDB" id="5396681at2759"/>
<dbReference type="EMBL" id="JAAMPI010001220">
    <property type="protein sequence ID" value="KAF4626118.1"/>
    <property type="molecule type" value="Genomic_DNA"/>
</dbReference>
<protein>
    <submittedName>
        <fullName evidence="2">Uncharacterized protein</fullName>
    </submittedName>
</protein>
<accession>A0A8H4RBZ8</accession>
<evidence type="ECO:0000256" key="1">
    <source>
        <dbReference type="SAM" id="Phobius"/>
    </source>
</evidence>
<keyword evidence="1" id="KW-1133">Transmembrane helix</keyword>
<sequence>MRKLPDNPVIMPGPFQDWENYPFNFSGGQIHMDDTKHFHEELESRAGDLFVSDSSKTRVEVLDGLPGKAKLRTYLNYLSSQLTALERKVAYPKERKGHYEIDISQSQDLQLLRRKLFSVLFIIKSTLATIETIHSESETLGKHVEIEPTLQLSFQLELKYIANDLKSHLNTVEKLLLFSEDIRQLSHKMLELVGQELLHENGLNLERIAVADAEDKKARAFFSTGLVQWDQGNSGLKIRPEIWIALVTTIVLALGTLSMATFWDRRGRDMTVEENV</sequence>
<keyword evidence="1" id="KW-0812">Transmembrane</keyword>
<evidence type="ECO:0000313" key="3">
    <source>
        <dbReference type="Proteomes" id="UP000566819"/>
    </source>
</evidence>
<organism evidence="2 3">
    <name type="scientific">Cudoniella acicularis</name>
    <dbReference type="NCBI Taxonomy" id="354080"/>
    <lineage>
        <taxon>Eukaryota</taxon>
        <taxon>Fungi</taxon>
        <taxon>Dikarya</taxon>
        <taxon>Ascomycota</taxon>
        <taxon>Pezizomycotina</taxon>
        <taxon>Leotiomycetes</taxon>
        <taxon>Helotiales</taxon>
        <taxon>Tricladiaceae</taxon>
        <taxon>Cudoniella</taxon>
    </lineage>
</organism>
<keyword evidence="3" id="KW-1185">Reference proteome</keyword>
<dbReference type="AlphaFoldDB" id="A0A8H4RBZ8"/>
<gene>
    <name evidence="2" type="ORF">G7Y89_g12040</name>
</gene>
<dbReference type="Proteomes" id="UP000566819">
    <property type="component" value="Unassembled WGS sequence"/>
</dbReference>